<accession>A0A2P8A401</accession>
<sequence length="194" mass="21370">MASTSQHDLKEKSSFGVVMENVDTNENHLAGPFDTPKSLSRSTTRDHSRSPPTRPIPAARPAPTLRVDTSATEPDLEKGFLSAPASATREPSPLWSPSREYSIDGRPKECQMWPSRQTLKSKARQEKCERRRKNCFGLSKRWGEMPKQKRLIAKILIALVVIAFAVGIAIGISRAVGGGVWTGQNKQTQIPGSH</sequence>
<proteinExistence type="predicted"/>
<keyword evidence="2" id="KW-1133">Transmembrane helix</keyword>
<evidence type="ECO:0000313" key="3">
    <source>
        <dbReference type="EMBL" id="PSK55192.1"/>
    </source>
</evidence>
<dbReference type="OrthoDB" id="5387214at2759"/>
<evidence type="ECO:0000256" key="1">
    <source>
        <dbReference type="SAM" id="MobiDB-lite"/>
    </source>
</evidence>
<comment type="caution">
    <text evidence="3">The sequence shown here is derived from an EMBL/GenBank/DDBJ whole genome shotgun (WGS) entry which is preliminary data.</text>
</comment>
<evidence type="ECO:0000313" key="4">
    <source>
        <dbReference type="Proteomes" id="UP000243723"/>
    </source>
</evidence>
<feature type="transmembrane region" description="Helical" evidence="2">
    <location>
        <begin position="151"/>
        <end position="172"/>
    </location>
</feature>
<keyword evidence="2" id="KW-0472">Membrane</keyword>
<feature type="region of interest" description="Disordered" evidence="1">
    <location>
        <begin position="1"/>
        <end position="106"/>
    </location>
</feature>
<dbReference type="AlphaFoldDB" id="A0A2P8A401"/>
<keyword evidence="2" id="KW-0812">Transmembrane</keyword>
<gene>
    <name evidence="3" type="ORF">B9Z65_2581</name>
</gene>
<dbReference type="EMBL" id="NHZQ01000067">
    <property type="protein sequence ID" value="PSK55192.1"/>
    <property type="molecule type" value="Genomic_DNA"/>
</dbReference>
<protein>
    <submittedName>
        <fullName evidence="3">Uncharacterized protein</fullName>
    </submittedName>
</protein>
<dbReference type="Proteomes" id="UP000243723">
    <property type="component" value="Unassembled WGS sequence"/>
</dbReference>
<reference evidence="3 4" key="1">
    <citation type="submission" date="2017-05" db="EMBL/GenBank/DDBJ databases">
        <title>Draft genome sequence of Elsinoe australis.</title>
        <authorList>
            <person name="Cheng Q."/>
        </authorList>
    </citation>
    <scope>NUCLEOTIDE SEQUENCE [LARGE SCALE GENOMIC DNA]</scope>
    <source>
        <strain evidence="3 4">NL1</strain>
    </source>
</reference>
<evidence type="ECO:0000256" key="2">
    <source>
        <dbReference type="SAM" id="Phobius"/>
    </source>
</evidence>
<name>A0A2P8A401_9PEZI</name>
<organism evidence="3 4">
    <name type="scientific">Elsinoe australis</name>
    <dbReference type="NCBI Taxonomy" id="40998"/>
    <lineage>
        <taxon>Eukaryota</taxon>
        <taxon>Fungi</taxon>
        <taxon>Dikarya</taxon>
        <taxon>Ascomycota</taxon>
        <taxon>Pezizomycotina</taxon>
        <taxon>Dothideomycetes</taxon>
        <taxon>Dothideomycetidae</taxon>
        <taxon>Myriangiales</taxon>
        <taxon>Elsinoaceae</taxon>
        <taxon>Elsinoe</taxon>
    </lineage>
</organism>
<keyword evidence="4" id="KW-1185">Reference proteome</keyword>